<accession>A0A4Q7VCA2</accession>
<evidence type="ECO:0000313" key="6">
    <source>
        <dbReference type="EMBL" id="RZT94501.1"/>
    </source>
</evidence>
<keyword evidence="2" id="KW-0520">NAD</keyword>
<evidence type="ECO:0000259" key="4">
    <source>
        <dbReference type="Pfam" id="PF03446"/>
    </source>
</evidence>
<dbReference type="InterPro" id="IPR036291">
    <property type="entry name" value="NAD(P)-bd_dom_sf"/>
</dbReference>
<dbReference type="GO" id="GO:0016616">
    <property type="term" value="F:oxidoreductase activity, acting on the CH-OH group of donors, NAD or NADP as acceptor"/>
    <property type="evidence" value="ECO:0007669"/>
    <property type="project" value="TreeGrafter"/>
</dbReference>
<dbReference type="Gene3D" id="3.40.50.720">
    <property type="entry name" value="NAD(P)-binding Rossmann-like Domain"/>
    <property type="match status" value="1"/>
</dbReference>
<organism evidence="6 7">
    <name type="scientific">Advenella incenata</name>
    <dbReference type="NCBI Taxonomy" id="267800"/>
    <lineage>
        <taxon>Bacteria</taxon>
        <taxon>Pseudomonadati</taxon>
        <taxon>Pseudomonadota</taxon>
        <taxon>Betaproteobacteria</taxon>
        <taxon>Burkholderiales</taxon>
        <taxon>Alcaligenaceae</taxon>
    </lineage>
</organism>
<dbReference type="InterPro" id="IPR008927">
    <property type="entry name" value="6-PGluconate_DH-like_C_sf"/>
</dbReference>
<dbReference type="PANTHER" id="PTHR22981">
    <property type="entry name" value="3-HYDROXYISOBUTYRATE DEHYDROGENASE-RELATED"/>
    <property type="match status" value="1"/>
</dbReference>
<dbReference type="Pfam" id="PF03446">
    <property type="entry name" value="NAD_binding_2"/>
    <property type="match status" value="1"/>
</dbReference>
<evidence type="ECO:0000259" key="5">
    <source>
        <dbReference type="Pfam" id="PF14833"/>
    </source>
</evidence>
<dbReference type="PANTHER" id="PTHR22981:SF7">
    <property type="entry name" value="3-HYDROXYISOBUTYRATE DEHYDROGENASE, MITOCHONDRIAL"/>
    <property type="match status" value="1"/>
</dbReference>
<comment type="caution">
    <text evidence="6">The sequence shown here is derived from an EMBL/GenBank/DDBJ whole genome shotgun (WGS) entry which is preliminary data.</text>
</comment>
<dbReference type="PROSITE" id="PS00895">
    <property type="entry name" value="3_HYDROXYISOBUT_DH"/>
    <property type="match status" value="1"/>
</dbReference>
<dbReference type="EMBL" id="SHKO01000002">
    <property type="protein sequence ID" value="RZT94501.1"/>
    <property type="molecule type" value="Genomic_DNA"/>
</dbReference>
<dbReference type="InterPro" id="IPR006115">
    <property type="entry name" value="6PGDH_NADP-bd"/>
</dbReference>
<protein>
    <submittedName>
        <fullName evidence="6">3-hydroxyisobutyrate dehydrogenase</fullName>
    </submittedName>
</protein>
<feature type="domain" description="3-hydroxyisobutyrate dehydrogenase-like NAD-binding" evidence="5">
    <location>
        <begin position="167"/>
        <end position="285"/>
    </location>
</feature>
<dbReference type="Gene3D" id="1.10.1040.10">
    <property type="entry name" value="N-(1-d-carboxylethyl)-l-norvaline Dehydrogenase, domain 2"/>
    <property type="match status" value="1"/>
</dbReference>
<name>A0A4Q7VCA2_9BURK</name>
<dbReference type="InterPro" id="IPR002204">
    <property type="entry name" value="3-OH-isobutyrate_DH-rel_CS"/>
</dbReference>
<evidence type="ECO:0000256" key="3">
    <source>
        <dbReference type="PIRSR" id="PIRSR000103-1"/>
    </source>
</evidence>
<dbReference type="RefSeq" id="WP_130304343.1">
    <property type="nucleotide sequence ID" value="NZ_SHKO01000002.1"/>
</dbReference>
<evidence type="ECO:0000256" key="1">
    <source>
        <dbReference type="ARBA" id="ARBA00023002"/>
    </source>
</evidence>
<dbReference type="PIRSF" id="PIRSF000103">
    <property type="entry name" value="HIBADH"/>
    <property type="match status" value="1"/>
</dbReference>
<dbReference type="SUPFAM" id="SSF48179">
    <property type="entry name" value="6-phosphogluconate dehydrogenase C-terminal domain-like"/>
    <property type="match status" value="1"/>
</dbReference>
<dbReference type="SUPFAM" id="SSF51735">
    <property type="entry name" value="NAD(P)-binding Rossmann-fold domains"/>
    <property type="match status" value="1"/>
</dbReference>
<evidence type="ECO:0000313" key="7">
    <source>
        <dbReference type="Proteomes" id="UP000293398"/>
    </source>
</evidence>
<dbReference type="GO" id="GO:0051287">
    <property type="term" value="F:NAD binding"/>
    <property type="evidence" value="ECO:0007669"/>
    <property type="project" value="InterPro"/>
</dbReference>
<dbReference type="InterPro" id="IPR013328">
    <property type="entry name" value="6PGD_dom2"/>
</dbReference>
<sequence length="295" mass="30725">MTKEQLGFIGLGSMGKPMVQNLVRAGYAVAVHDANAQAAAQMTDEHIRVMTTPALVAAHASIIITMLPTSAIVEQVLTGPDGVFAAMQPGTIIIEMSSGVPAMTKALAAKAQARGAQLVDAPVSGGVTRAQSGELSIMYGGSDETLKQIETILQAMGSSVARTGEVGTAHAMKALNNLVSAGGFLIGIEALLLGKQCGLDPEVMVDILNASTGMNNSTQKKFKQFVLSGKYNAGFGLELMVKDLGIALGLDEGHKAQFSQRCLEIWNAANDTLGKGADHTELARHVSQRIGVPLT</sequence>
<evidence type="ECO:0000256" key="2">
    <source>
        <dbReference type="ARBA" id="ARBA00023027"/>
    </source>
</evidence>
<dbReference type="GO" id="GO:0016054">
    <property type="term" value="P:organic acid catabolic process"/>
    <property type="evidence" value="ECO:0007669"/>
    <property type="project" value="UniProtKB-ARBA"/>
</dbReference>
<proteinExistence type="predicted"/>
<feature type="active site" evidence="3">
    <location>
        <position position="173"/>
    </location>
</feature>
<dbReference type="InterPro" id="IPR015815">
    <property type="entry name" value="HIBADH-related"/>
</dbReference>
<dbReference type="OrthoDB" id="9777604at2"/>
<gene>
    <name evidence="6" type="ORF">EV681_2921</name>
</gene>
<dbReference type="GO" id="GO:0050661">
    <property type="term" value="F:NADP binding"/>
    <property type="evidence" value="ECO:0007669"/>
    <property type="project" value="InterPro"/>
</dbReference>
<keyword evidence="7" id="KW-1185">Reference proteome</keyword>
<dbReference type="Proteomes" id="UP000293398">
    <property type="component" value="Unassembled WGS sequence"/>
</dbReference>
<dbReference type="InterPro" id="IPR029154">
    <property type="entry name" value="HIBADH-like_NADP-bd"/>
</dbReference>
<dbReference type="AlphaFoldDB" id="A0A4Q7VCA2"/>
<dbReference type="Pfam" id="PF14833">
    <property type="entry name" value="NAD_binding_11"/>
    <property type="match status" value="1"/>
</dbReference>
<keyword evidence="1" id="KW-0560">Oxidoreductase</keyword>
<feature type="domain" description="6-phosphogluconate dehydrogenase NADP-binding" evidence="4">
    <location>
        <begin position="5"/>
        <end position="162"/>
    </location>
</feature>
<reference evidence="6 7" key="1">
    <citation type="submission" date="2019-02" db="EMBL/GenBank/DDBJ databases">
        <title>Genomic Encyclopedia of Type Strains, Phase IV (KMG-IV): sequencing the most valuable type-strain genomes for metagenomic binning, comparative biology and taxonomic classification.</title>
        <authorList>
            <person name="Goeker M."/>
        </authorList>
    </citation>
    <scope>NUCLEOTIDE SEQUENCE [LARGE SCALE GENOMIC DNA]</scope>
    <source>
        <strain evidence="6 7">DSM 23814</strain>
    </source>
</reference>